<dbReference type="Pfam" id="PF04055">
    <property type="entry name" value="Radical_SAM"/>
    <property type="match status" value="1"/>
</dbReference>
<dbReference type="SFLD" id="SFLDG01067">
    <property type="entry name" value="SPASM/twitch_domain_containing"/>
    <property type="match status" value="1"/>
</dbReference>
<keyword evidence="7" id="KW-0411">Iron-sulfur</keyword>
<feature type="non-terminal residue" evidence="9">
    <location>
        <position position="113"/>
    </location>
</feature>
<accession>A0A0F9LE98</accession>
<keyword evidence="4" id="KW-0479">Metal-binding</keyword>
<dbReference type="GO" id="GO:0046872">
    <property type="term" value="F:metal ion binding"/>
    <property type="evidence" value="ECO:0007669"/>
    <property type="project" value="UniProtKB-KW"/>
</dbReference>
<name>A0A0F9LE98_9ZZZZ</name>
<keyword evidence="2" id="KW-0004">4Fe-4S</keyword>
<evidence type="ECO:0000256" key="7">
    <source>
        <dbReference type="ARBA" id="ARBA00023014"/>
    </source>
</evidence>
<dbReference type="InterPro" id="IPR013785">
    <property type="entry name" value="Aldolase_TIM"/>
</dbReference>
<evidence type="ECO:0000313" key="9">
    <source>
        <dbReference type="EMBL" id="KKM85551.1"/>
    </source>
</evidence>
<dbReference type="GO" id="GO:0016491">
    <property type="term" value="F:oxidoreductase activity"/>
    <property type="evidence" value="ECO:0007669"/>
    <property type="project" value="UniProtKB-KW"/>
</dbReference>
<reference evidence="9" key="1">
    <citation type="journal article" date="2015" name="Nature">
        <title>Complex archaea that bridge the gap between prokaryotes and eukaryotes.</title>
        <authorList>
            <person name="Spang A."/>
            <person name="Saw J.H."/>
            <person name="Jorgensen S.L."/>
            <person name="Zaremba-Niedzwiedzka K."/>
            <person name="Martijn J."/>
            <person name="Lind A.E."/>
            <person name="van Eijk R."/>
            <person name="Schleper C."/>
            <person name="Guy L."/>
            <person name="Ettema T.J."/>
        </authorList>
    </citation>
    <scope>NUCLEOTIDE SEQUENCE</scope>
</reference>
<gene>
    <name evidence="9" type="ORF">LCGC14_1287980</name>
</gene>
<dbReference type="InterPro" id="IPR000385">
    <property type="entry name" value="MoaA_NifB_PqqE_Fe-S-bd_CS"/>
</dbReference>
<dbReference type="InterPro" id="IPR050377">
    <property type="entry name" value="Radical_SAM_PqqE_MftC-like"/>
</dbReference>
<dbReference type="SFLD" id="SFLDS00029">
    <property type="entry name" value="Radical_SAM"/>
    <property type="match status" value="1"/>
</dbReference>
<evidence type="ECO:0000256" key="5">
    <source>
        <dbReference type="ARBA" id="ARBA00023002"/>
    </source>
</evidence>
<dbReference type="Gene3D" id="3.20.20.70">
    <property type="entry name" value="Aldolase class I"/>
    <property type="match status" value="1"/>
</dbReference>
<dbReference type="EMBL" id="LAZR01007391">
    <property type="protein sequence ID" value="KKM85551.1"/>
    <property type="molecule type" value="Genomic_DNA"/>
</dbReference>
<comment type="cofactor">
    <cofactor evidence="1">
        <name>[4Fe-4S] cluster</name>
        <dbReference type="ChEBI" id="CHEBI:49883"/>
    </cofactor>
</comment>
<dbReference type="GO" id="GO:0051539">
    <property type="term" value="F:4 iron, 4 sulfur cluster binding"/>
    <property type="evidence" value="ECO:0007669"/>
    <property type="project" value="UniProtKB-KW"/>
</dbReference>
<keyword evidence="6" id="KW-0408">Iron</keyword>
<evidence type="ECO:0000259" key="8">
    <source>
        <dbReference type="PROSITE" id="PS51918"/>
    </source>
</evidence>
<dbReference type="PANTHER" id="PTHR11228">
    <property type="entry name" value="RADICAL SAM DOMAIN PROTEIN"/>
    <property type="match status" value="1"/>
</dbReference>
<dbReference type="InterPro" id="IPR007197">
    <property type="entry name" value="rSAM"/>
</dbReference>
<evidence type="ECO:0000256" key="2">
    <source>
        <dbReference type="ARBA" id="ARBA00022485"/>
    </source>
</evidence>
<dbReference type="SUPFAM" id="SSF102114">
    <property type="entry name" value="Radical SAM enzymes"/>
    <property type="match status" value="1"/>
</dbReference>
<dbReference type="InterPro" id="IPR058240">
    <property type="entry name" value="rSAM_sf"/>
</dbReference>
<evidence type="ECO:0000256" key="6">
    <source>
        <dbReference type="ARBA" id="ARBA00023004"/>
    </source>
</evidence>
<dbReference type="PROSITE" id="PS01305">
    <property type="entry name" value="MOAA_NIFB_PQQE"/>
    <property type="match status" value="1"/>
</dbReference>
<protein>
    <recommendedName>
        <fullName evidence="8">Radical SAM core domain-containing protein</fullName>
    </recommendedName>
</protein>
<comment type="caution">
    <text evidence="9">The sequence shown here is derived from an EMBL/GenBank/DDBJ whole genome shotgun (WGS) entry which is preliminary data.</text>
</comment>
<feature type="domain" description="Radical SAM core" evidence="8">
    <location>
        <begin position="21"/>
        <end position="113"/>
    </location>
</feature>
<dbReference type="AlphaFoldDB" id="A0A0F9LE98"/>
<proteinExistence type="predicted"/>
<keyword evidence="5" id="KW-0560">Oxidoreductase</keyword>
<evidence type="ECO:0000256" key="1">
    <source>
        <dbReference type="ARBA" id="ARBA00001966"/>
    </source>
</evidence>
<evidence type="ECO:0000256" key="3">
    <source>
        <dbReference type="ARBA" id="ARBA00022691"/>
    </source>
</evidence>
<keyword evidence="3" id="KW-0949">S-adenosyl-L-methionine</keyword>
<dbReference type="PANTHER" id="PTHR11228:SF7">
    <property type="entry name" value="PQQA PEPTIDE CYCLASE"/>
    <property type="match status" value="1"/>
</dbReference>
<evidence type="ECO:0000256" key="4">
    <source>
        <dbReference type="ARBA" id="ARBA00022723"/>
    </source>
</evidence>
<dbReference type="CDD" id="cd01335">
    <property type="entry name" value="Radical_SAM"/>
    <property type="match status" value="1"/>
</dbReference>
<dbReference type="PROSITE" id="PS51918">
    <property type="entry name" value="RADICAL_SAM"/>
    <property type="match status" value="1"/>
</dbReference>
<sequence length="113" mass="12765">MKLEEIGFYTLCDKRAEEISETSPMWRCEMILTDKCNFSCSYCRKMSPVCQGVMVAETAIHRTNLWAREGLKHIRYSGGEPTLHPDIVKIVKNAKDKGIEKIAISTNGSASHE</sequence>
<organism evidence="9">
    <name type="scientific">marine sediment metagenome</name>
    <dbReference type="NCBI Taxonomy" id="412755"/>
    <lineage>
        <taxon>unclassified sequences</taxon>
        <taxon>metagenomes</taxon>
        <taxon>ecological metagenomes</taxon>
    </lineage>
</organism>